<accession>A0A8T0SZG7</accession>
<name>A0A8T0SZG7_PANVG</name>
<evidence type="ECO:0000256" key="1">
    <source>
        <dbReference type="SAM" id="MobiDB-lite"/>
    </source>
</evidence>
<evidence type="ECO:0000313" key="2">
    <source>
        <dbReference type="EMBL" id="KAG2602748.1"/>
    </source>
</evidence>
<protein>
    <submittedName>
        <fullName evidence="2">Uncharacterized protein</fullName>
    </submittedName>
</protein>
<sequence length="120" mass="13844">MQENRSSTMIKADPWYFSFPGASNHQADLSANGADWAGTATCLINCHVPPDRQPRRPPYPSLSRPQPHKSCRTHGEPAIGHRRKITEKIPSPSRRRIRRLAKAEKKREKQKRRKARGRRE</sequence>
<feature type="region of interest" description="Disordered" evidence="1">
    <location>
        <begin position="48"/>
        <end position="120"/>
    </location>
</feature>
<proteinExistence type="predicted"/>
<organism evidence="2 3">
    <name type="scientific">Panicum virgatum</name>
    <name type="common">Blackwell switchgrass</name>
    <dbReference type="NCBI Taxonomy" id="38727"/>
    <lineage>
        <taxon>Eukaryota</taxon>
        <taxon>Viridiplantae</taxon>
        <taxon>Streptophyta</taxon>
        <taxon>Embryophyta</taxon>
        <taxon>Tracheophyta</taxon>
        <taxon>Spermatophyta</taxon>
        <taxon>Magnoliopsida</taxon>
        <taxon>Liliopsida</taxon>
        <taxon>Poales</taxon>
        <taxon>Poaceae</taxon>
        <taxon>PACMAD clade</taxon>
        <taxon>Panicoideae</taxon>
        <taxon>Panicodae</taxon>
        <taxon>Paniceae</taxon>
        <taxon>Panicinae</taxon>
        <taxon>Panicum</taxon>
        <taxon>Panicum sect. Hiantes</taxon>
    </lineage>
</organism>
<reference evidence="2" key="1">
    <citation type="submission" date="2020-05" db="EMBL/GenBank/DDBJ databases">
        <title>WGS assembly of Panicum virgatum.</title>
        <authorList>
            <person name="Lovell J.T."/>
            <person name="Jenkins J."/>
            <person name="Shu S."/>
            <person name="Juenger T.E."/>
            <person name="Schmutz J."/>
        </authorList>
    </citation>
    <scope>NUCLEOTIDE SEQUENCE</scope>
    <source>
        <strain evidence="2">AP13</strain>
    </source>
</reference>
<evidence type="ECO:0000313" key="3">
    <source>
        <dbReference type="Proteomes" id="UP000823388"/>
    </source>
</evidence>
<dbReference type="EMBL" id="CM029045">
    <property type="protein sequence ID" value="KAG2602748.1"/>
    <property type="molecule type" value="Genomic_DNA"/>
</dbReference>
<gene>
    <name evidence="2" type="ORF">PVAP13_5KG706650</name>
</gene>
<feature type="compositionally biased region" description="Basic residues" evidence="1">
    <location>
        <begin position="108"/>
        <end position="120"/>
    </location>
</feature>
<comment type="caution">
    <text evidence="2">The sequence shown here is derived from an EMBL/GenBank/DDBJ whole genome shotgun (WGS) entry which is preliminary data.</text>
</comment>
<dbReference type="AlphaFoldDB" id="A0A8T0SZG7"/>
<keyword evidence="3" id="KW-1185">Reference proteome</keyword>
<dbReference type="Proteomes" id="UP000823388">
    <property type="component" value="Chromosome 5K"/>
</dbReference>